<protein>
    <submittedName>
        <fullName evidence="6">Peptide/nickel transport system substrate-binding protein</fullName>
    </submittedName>
</protein>
<keyword evidence="7" id="KW-1185">Reference proteome</keyword>
<dbReference type="Gene3D" id="3.90.76.10">
    <property type="entry name" value="Dipeptide-binding Protein, Domain 1"/>
    <property type="match status" value="1"/>
</dbReference>
<dbReference type="EMBL" id="PVUE01000001">
    <property type="protein sequence ID" value="PRZ44027.1"/>
    <property type="molecule type" value="Genomic_DNA"/>
</dbReference>
<dbReference type="PANTHER" id="PTHR30290">
    <property type="entry name" value="PERIPLASMIC BINDING COMPONENT OF ABC TRANSPORTER"/>
    <property type="match status" value="1"/>
</dbReference>
<dbReference type="PROSITE" id="PS01040">
    <property type="entry name" value="SBP_BACTERIAL_5"/>
    <property type="match status" value="1"/>
</dbReference>
<dbReference type="SUPFAM" id="SSF53850">
    <property type="entry name" value="Periplasmic binding protein-like II"/>
    <property type="match status" value="1"/>
</dbReference>
<name>A0A2T1A6C3_9ACTN</name>
<proteinExistence type="inferred from homology"/>
<keyword evidence="3 4" id="KW-0732">Signal</keyword>
<evidence type="ECO:0000256" key="3">
    <source>
        <dbReference type="ARBA" id="ARBA00022729"/>
    </source>
</evidence>
<dbReference type="AlphaFoldDB" id="A0A2T1A6C3"/>
<accession>A0A2T1A6C3</accession>
<dbReference type="GO" id="GO:0043190">
    <property type="term" value="C:ATP-binding cassette (ABC) transporter complex"/>
    <property type="evidence" value="ECO:0007669"/>
    <property type="project" value="InterPro"/>
</dbReference>
<reference evidence="6 7" key="1">
    <citation type="submission" date="2018-03" db="EMBL/GenBank/DDBJ databases">
        <title>Genomic Encyclopedia of Archaeal and Bacterial Type Strains, Phase II (KMG-II): from individual species to whole genera.</title>
        <authorList>
            <person name="Goeker M."/>
        </authorList>
    </citation>
    <scope>NUCLEOTIDE SEQUENCE [LARGE SCALE GENOMIC DNA]</scope>
    <source>
        <strain evidence="6 7">DSM 100065</strain>
    </source>
</reference>
<evidence type="ECO:0000313" key="7">
    <source>
        <dbReference type="Proteomes" id="UP000237752"/>
    </source>
</evidence>
<evidence type="ECO:0000259" key="5">
    <source>
        <dbReference type="Pfam" id="PF00496"/>
    </source>
</evidence>
<dbReference type="Proteomes" id="UP000237752">
    <property type="component" value="Unassembled WGS sequence"/>
</dbReference>
<evidence type="ECO:0000313" key="6">
    <source>
        <dbReference type="EMBL" id="PRZ44027.1"/>
    </source>
</evidence>
<dbReference type="Gene3D" id="3.40.190.10">
    <property type="entry name" value="Periplasmic binding protein-like II"/>
    <property type="match status" value="1"/>
</dbReference>
<dbReference type="Pfam" id="PF00496">
    <property type="entry name" value="SBP_bac_5"/>
    <property type="match status" value="1"/>
</dbReference>
<dbReference type="InterPro" id="IPR039424">
    <property type="entry name" value="SBP_5"/>
</dbReference>
<dbReference type="GO" id="GO:0015833">
    <property type="term" value="P:peptide transport"/>
    <property type="evidence" value="ECO:0007669"/>
    <property type="project" value="TreeGrafter"/>
</dbReference>
<organism evidence="6 7">
    <name type="scientific">Antricoccus suffuscus</name>
    <dbReference type="NCBI Taxonomy" id="1629062"/>
    <lineage>
        <taxon>Bacteria</taxon>
        <taxon>Bacillati</taxon>
        <taxon>Actinomycetota</taxon>
        <taxon>Actinomycetes</taxon>
        <taxon>Geodermatophilales</taxon>
        <taxon>Antricoccaceae</taxon>
        <taxon>Antricoccus</taxon>
    </lineage>
</organism>
<evidence type="ECO:0000256" key="1">
    <source>
        <dbReference type="ARBA" id="ARBA00004193"/>
    </source>
</evidence>
<dbReference type="InterPro" id="IPR023765">
    <property type="entry name" value="SBP_5_CS"/>
</dbReference>
<feature type="chain" id="PRO_5039695159" evidence="4">
    <location>
        <begin position="25"/>
        <end position="522"/>
    </location>
</feature>
<dbReference type="GO" id="GO:1904680">
    <property type="term" value="F:peptide transmembrane transporter activity"/>
    <property type="evidence" value="ECO:0007669"/>
    <property type="project" value="TreeGrafter"/>
</dbReference>
<comment type="caution">
    <text evidence="6">The sequence shown here is derived from an EMBL/GenBank/DDBJ whole genome shotgun (WGS) entry which is preliminary data.</text>
</comment>
<dbReference type="PANTHER" id="PTHR30290:SF38">
    <property type="entry name" value="D,D-DIPEPTIDE-BINDING PERIPLASMIC PROTEIN DDPA-RELATED"/>
    <property type="match status" value="1"/>
</dbReference>
<dbReference type="GO" id="GO:0042597">
    <property type="term" value="C:periplasmic space"/>
    <property type="evidence" value="ECO:0007669"/>
    <property type="project" value="UniProtKB-ARBA"/>
</dbReference>
<dbReference type="PROSITE" id="PS51257">
    <property type="entry name" value="PROKAR_LIPOPROTEIN"/>
    <property type="match status" value="1"/>
</dbReference>
<comment type="subcellular location">
    <subcellularLocation>
        <location evidence="1">Cell membrane</location>
        <topology evidence="1">Lipid-anchor</topology>
    </subcellularLocation>
</comment>
<evidence type="ECO:0000256" key="2">
    <source>
        <dbReference type="ARBA" id="ARBA00005695"/>
    </source>
</evidence>
<feature type="signal peptide" evidence="4">
    <location>
        <begin position="1"/>
        <end position="24"/>
    </location>
</feature>
<sequence>MPRTQNRFLRGALIGAVASTMMLAGCAGTGSGSSGEPKGAADPNATLRFGYGTDGGKNYDPVTAANQFVPGFLLPVYDRLFDLDEDGKVVPMLAESSEYSADGLSLTLKLRKDVKFHDGTAFNADAVKANIERGKTNAKSTIKPDLATVETVDVVDPQTVKLNLNAPNGALTAILADRAGMMVSPTAMSNPDLDLMPVGAGPYKVTADDPGVKVSYERFEGYYNLNKNAVKKIEMMIQLDPETRLRSVTTNELDATSINMNQLDSAKNQGIRLADPAKVSTATYLVYLNMSRNPALANPKVREALSLAIDRSGINKGLLGGACDPTAQMFPKGYWAASTDVPKDAIAQDTKKAKTLLTEAGYPDGFEMSLAAINVQQYSNVAEALAEQFEKIGIKVDLQITEPVQLLGNFNAQKVTDAYTSVWPGAGDPSRTVSSLYLPTGLFNPGALDIPEVTKLAAEGLAGKDQAARAKSYQALSKVTIEQHMHLPICSASLPTAMTDKVRGIPSTVASVVDLRNVEITK</sequence>
<gene>
    <name evidence="6" type="ORF">CLV47_101151</name>
</gene>
<dbReference type="RefSeq" id="WP_170110890.1">
    <property type="nucleotide sequence ID" value="NZ_PVUE01000001.1"/>
</dbReference>
<evidence type="ECO:0000256" key="4">
    <source>
        <dbReference type="SAM" id="SignalP"/>
    </source>
</evidence>
<dbReference type="PIRSF" id="PIRSF002741">
    <property type="entry name" value="MppA"/>
    <property type="match status" value="1"/>
</dbReference>
<comment type="similarity">
    <text evidence="2">Belongs to the bacterial solute-binding protein 5 family.</text>
</comment>
<dbReference type="InterPro" id="IPR030678">
    <property type="entry name" value="Peptide/Ni-bd"/>
</dbReference>
<dbReference type="Gene3D" id="3.10.105.10">
    <property type="entry name" value="Dipeptide-binding Protein, Domain 3"/>
    <property type="match status" value="1"/>
</dbReference>
<dbReference type="InterPro" id="IPR000914">
    <property type="entry name" value="SBP_5_dom"/>
</dbReference>
<feature type="domain" description="Solute-binding protein family 5" evidence="5">
    <location>
        <begin position="88"/>
        <end position="440"/>
    </location>
</feature>